<comment type="caution">
    <text evidence="2">The sequence shown here is derived from an EMBL/GenBank/DDBJ whole genome shotgun (WGS) entry which is preliminary data.</text>
</comment>
<evidence type="ECO:0000259" key="1">
    <source>
        <dbReference type="Pfam" id="PF03007"/>
    </source>
</evidence>
<feature type="domain" description="O-acyltransferase WSD1-like N-terminal" evidence="1">
    <location>
        <begin position="19"/>
        <end position="51"/>
    </location>
</feature>
<protein>
    <submittedName>
        <fullName evidence="2">Wax ester/triacylglycerol synthase family O-acyltransferase</fullName>
    </submittedName>
</protein>
<reference evidence="2 3" key="1">
    <citation type="submission" date="2021-08" db="EMBL/GenBank/DDBJ databases">
        <title>Genomic Architecture of Streptomyces flavotricini NGL1 and Streptomyces erythrochromogenes HMS4 With Differential Plant Beneficial attributes and laccase production capabilities.</title>
        <authorList>
            <person name="Salwan R."/>
            <person name="Kaur R."/>
            <person name="Sharma V."/>
        </authorList>
    </citation>
    <scope>NUCLEOTIDE SEQUENCE [LARGE SCALE GENOMIC DNA]</scope>
    <source>
        <strain evidence="2 3">NGL1</strain>
    </source>
</reference>
<dbReference type="Pfam" id="PF03007">
    <property type="entry name" value="WS_DGAT_cat"/>
    <property type="match status" value="1"/>
</dbReference>
<evidence type="ECO:0000313" key="3">
    <source>
        <dbReference type="Proteomes" id="UP001520654"/>
    </source>
</evidence>
<gene>
    <name evidence="2" type="ORF">K7B10_33320</name>
</gene>
<organism evidence="2 3">
    <name type="scientific">Streptomyces flavotricini</name>
    <dbReference type="NCBI Taxonomy" id="66888"/>
    <lineage>
        <taxon>Bacteria</taxon>
        <taxon>Bacillati</taxon>
        <taxon>Actinomycetota</taxon>
        <taxon>Actinomycetes</taxon>
        <taxon>Kitasatosporales</taxon>
        <taxon>Streptomycetaceae</taxon>
        <taxon>Streptomyces</taxon>
    </lineage>
</organism>
<dbReference type="EMBL" id="JAINUL010000001">
    <property type="protein sequence ID" value="MCC0099577.1"/>
    <property type="molecule type" value="Genomic_DNA"/>
</dbReference>
<keyword evidence="3" id="KW-1185">Reference proteome</keyword>
<accession>A0ABS8EGH3</accession>
<sequence>MTSTSATARERQYVATEHLSPLDLAFWRIESAAHPMHLGALAVFEAAPAPQDAPGAGPGPGAGPEP</sequence>
<name>A0ABS8EGH3_9ACTN</name>
<feature type="non-terminal residue" evidence="2">
    <location>
        <position position="66"/>
    </location>
</feature>
<dbReference type="RefSeq" id="WP_229342625.1">
    <property type="nucleotide sequence ID" value="NZ_JAINUL010000001.1"/>
</dbReference>
<dbReference type="InterPro" id="IPR004255">
    <property type="entry name" value="O-acyltransferase_WSD1_N"/>
</dbReference>
<proteinExistence type="predicted"/>
<dbReference type="Proteomes" id="UP001520654">
    <property type="component" value="Unassembled WGS sequence"/>
</dbReference>
<evidence type="ECO:0000313" key="2">
    <source>
        <dbReference type="EMBL" id="MCC0099577.1"/>
    </source>
</evidence>